<dbReference type="PANTHER" id="PTHR22933:SF44">
    <property type="entry name" value="RE15157P"/>
    <property type="match status" value="1"/>
</dbReference>
<evidence type="ECO:0000313" key="4">
    <source>
        <dbReference type="Proteomes" id="UP000829291"/>
    </source>
</evidence>
<sequence length="401" mass="45467">MAGDVFTLFVVITLTAAELQKFFNTTAQPINTNFTCAGRPTGYYADVPSNCRIYYNCDDQGNKFSYLCPEMTAFRQEALICDHAYLVDCQAGARLGKMAHEPSTSSEFTSTTTQPSRWMTGNLFRGFSSEKNSTVRKEVNAGRFHFGTVNSPERSNNSNTVPSWADDRRTQQVSSRESFSGEKFGVYNKFPFGYQTSNVSENWQSDHRQTFSNLPIQARFGTYFDEQIKSKPASPRVRSGEDQLTMNSREQRFESTTSRFGFGHTRTMESHFSFQNSNYPRWDKVGAKSTQTPGRPSTTTPTTPLTSEFPQRDYTASLKPLVPNVLEDDPYYPTETGTTTEIYYTPSQDNNVLPRALTAPNFQPPLVGVYFKVPDVWPDLSTIDDIVDRRKLFYIPRTNNS</sequence>
<feature type="domain" description="Chitin-binding type-2" evidence="3">
    <location>
        <begin position="33"/>
        <end position="91"/>
    </location>
</feature>
<dbReference type="SUPFAM" id="SSF57625">
    <property type="entry name" value="Invertebrate chitin-binding proteins"/>
    <property type="match status" value="1"/>
</dbReference>
<dbReference type="InterPro" id="IPR052976">
    <property type="entry name" value="Scoloptoxin-like"/>
</dbReference>
<evidence type="ECO:0000259" key="3">
    <source>
        <dbReference type="PROSITE" id="PS50940"/>
    </source>
</evidence>
<dbReference type="AlphaFoldDB" id="A0A6J0BE43"/>
<evidence type="ECO:0000313" key="5">
    <source>
        <dbReference type="RefSeq" id="XP_015512417.1"/>
    </source>
</evidence>
<dbReference type="Pfam" id="PF01607">
    <property type="entry name" value="CBM_14"/>
    <property type="match status" value="1"/>
</dbReference>
<feature type="compositionally biased region" description="Polar residues" evidence="1">
    <location>
        <begin position="242"/>
        <end position="254"/>
    </location>
</feature>
<protein>
    <submittedName>
        <fullName evidence="5">Uncharacterized protein LOC107218892</fullName>
    </submittedName>
</protein>
<dbReference type="PANTHER" id="PTHR22933">
    <property type="entry name" value="FI18007P1-RELATED"/>
    <property type="match status" value="1"/>
</dbReference>
<feature type="region of interest" description="Disordered" evidence="1">
    <location>
        <begin position="286"/>
        <end position="309"/>
    </location>
</feature>
<feature type="signal peptide" evidence="2">
    <location>
        <begin position="1"/>
        <end position="17"/>
    </location>
</feature>
<evidence type="ECO:0000256" key="2">
    <source>
        <dbReference type="SAM" id="SignalP"/>
    </source>
</evidence>
<dbReference type="RefSeq" id="XP_015512417.1">
    <property type="nucleotide sequence ID" value="XM_015656931.2"/>
</dbReference>
<keyword evidence="4" id="KW-1185">Reference proteome</keyword>
<feature type="compositionally biased region" description="Polar residues" evidence="1">
    <location>
        <begin position="148"/>
        <end position="162"/>
    </location>
</feature>
<feature type="region of interest" description="Disordered" evidence="1">
    <location>
        <begin position="146"/>
        <end position="178"/>
    </location>
</feature>
<feature type="chain" id="PRO_5026836029" evidence="2">
    <location>
        <begin position="18"/>
        <end position="401"/>
    </location>
</feature>
<dbReference type="GO" id="GO:0008061">
    <property type="term" value="F:chitin binding"/>
    <property type="evidence" value="ECO:0007669"/>
    <property type="project" value="InterPro"/>
</dbReference>
<dbReference type="KEGG" id="nlo:107218892"/>
<feature type="region of interest" description="Disordered" evidence="1">
    <location>
        <begin position="229"/>
        <end position="254"/>
    </location>
</feature>
<evidence type="ECO:0000256" key="1">
    <source>
        <dbReference type="SAM" id="MobiDB-lite"/>
    </source>
</evidence>
<dbReference type="InterPro" id="IPR036508">
    <property type="entry name" value="Chitin-bd_dom_sf"/>
</dbReference>
<dbReference type="Proteomes" id="UP000829291">
    <property type="component" value="Chromosome 6"/>
</dbReference>
<gene>
    <name evidence="5" type="primary">LOC107218892</name>
</gene>
<dbReference type="OrthoDB" id="6379319at2759"/>
<dbReference type="SMART" id="SM00494">
    <property type="entry name" value="ChtBD2"/>
    <property type="match status" value="1"/>
</dbReference>
<reference evidence="5" key="1">
    <citation type="submission" date="2025-08" db="UniProtKB">
        <authorList>
            <consortium name="RefSeq"/>
        </authorList>
    </citation>
    <scope>IDENTIFICATION</scope>
    <source>
        <tissue evidence="5">Thorax and Abdomen</tissue>
    </source>
</reference>
<dbReference type="Gene3D" id="2.170.140.10">
    <property type="entry name" value="Chitin binding domain"/>
    <property type="match status" value="1"/>
</dbReference>
<organism evidence="5">
    <name type="scientific">Neodiprion lecontei</name>
    <name type="common">Redheaded pine sawfly</name>
    <dbReference type="NCBI Taxonomy" id="441921"/>
    <lineage>
        <taxon>Eukaryota</taxon>
        <taxon>Metazoa</taxon>
        <taxon>Ecdysozoa</taxon>
        <taxon>Arthropoda</taxon>
        <taxon>Hexapoda</taxon>
        <taxon>Insecta</taxon>
        <taxon>Pterygota</taxon>
        <taxon>Neoptera</taxon>
        <taxon>Endopterygota</taxon>
        <taxon>Hymenoptera</taxon>
        <taxon>Tenthredinoidea</taxon>
        <taxon>Diprionidae</taxon>
        <taxon>Diprioninae</taxon>
        <taxon>Neodiprion</taxon>
    </lineage>
</organism>
<keyword evidence="2" id="KW-0732">Signal</keyword>
<feature type="compositionally biased region" description="Low complexity" evidence="1">
    <location>
        <begin position="289"/>
        <end position="307"/>
    </location>
</feature>
<dbReference type="PROSITE" id="PS50940">
    <property type="entry name" value="CHIT_BIND_II"/>
    <property type="match status" value="1"/>
</dbReference>
<proteinExistence type="predicted"/>
<dbReference type="InterPro" id="IPR002557">
    <property type="entry name" value="Chitin-bd_dom"/>
</dbReference>
<dbReference type="InParanoid" id="A0A6J0BE43"/>
<dbReference type="GO" id="GO:0005576">
    <property type="term" value="C:extracellular region"/>
    <property type="evidence" value="ECO:0007669"/>
    <property type="project" value="InterPro"/>
</dbReference>
<accession>A0A6J0BE43</accession>
<name>A0A6J0BE43_NEOLC</name>
<dbReference type="GeneID" id="107218892"/>